<dbReference type="Gene3D" id="1.10.10.10">
    <property type="entry name" value="Winged helix-like DNA-binding domain superfamily/Winged helix DNA-binding domain"/>
    <property type="match status" value="1"/>
</dbReference>
<dbReference type="InterPro" id="IPR057527">
    <property type="entry name" value="HVO_A0261-like_N"/>
</dbReference>
<feature type="domain" description="HVO-A0261-like N-terminal" evidence="2">
    <location>
        <begin position="29"/>
        <end position="106"/>
    </location>
</feature>
<dbReference type="SUPFAM" id="SSF46785">
    <property type="entry name" value="Winged helix' DNA-binding domain"/>
    <property type="match status" value="1"/>
</dbReference>
<evidence type="ECO:0000313" key="4">
    <source>
        <dbReference type="Proteomes" id="UP000294028"/>
    </source>
</evidence>
<protein>
    <submittedName>
        <fullName evidence="3">Uncharacterized protein</fullName>
    </submittedName>
</protein>
<dbReference type="InterPro" id="IPR036390">
    <property type="entry name" value="WH_DNA-bd_sf"/>
</dbReference>
<feature type="domain" description="Methanogenesis regulatory protein FilR1 middle" evidence="1">
    <location>
        <begin position="153"/>
        <end position="273"/>
    </location>
</feature>
<dbReference type="RefSeq" id="WP_129786085.1">
    <property type="nucleotide sequence ID" value="NZ_RZHH01000003.1"/>
</dbReference>
<evidence type="ECO:0000313" key="3">
    <source>
        <dbReference type="EMBL" id="RYJ08254.1"/>
    </source>
</evidence>
<organism evidence="3 4">
    <name type="scientific">Halogeometricum borinquense</name>
    <dbReference type="NCBI Taxonomy" id="60847"/>
    <lineage>
        <taxon>Archaea</taxon>
        <taxon>Methanobacteriati</taxon>
        <taxon>Methanobacteriota</taxon>
        <taxon>Stenosarchaea group</taxon>
        <taxon>Halobacteria</taxon>
        <taxon>Halobacteriales</taxon>
        <taxon>Haloferacaceae</taxon>
        <taxon>Halogeometricum</taxon>
    </lineage>
</organism>
<dbReference type="Proteomes" id="UP000294028">
    <property type="component" value="Unassembled WGS sequence"/>
</dbReference>
<sequence length="280" mass="31981">MAESRPPVSRERDSGHTVPSFENWSWEWLEYLARSPRRIRVLHVLDENAHRKGELSDTLNIPRSTLLRTLREMIGYGWVAERQTGLYEITLAGGLVVDVFEEFYRQFHSLAGLTQLEQVLPSELTNCPEFQSLFQRRVGYDEASTYVSTADSPYEPMRNFAEKLRSEDIECLFLGVANPFYSDSLRRSLDDGSISELIVSRNVMDDISQRESFDDLRSVAGGSLSIAEDTFRYNGFTTGQTLVIEGLNEEDLMTQVVVELSLTVDTVREWSERISTTLVN</sequence>
<reference evidence="3 4" key="1">
    <citation type="submission" date="2018-12" db="EMBL/GenBank/DDBJ databases">
        <title>Genome analysis provides insights into bioremediation potentialities of Halogeometricum borinquense strain N11.</title>
        <authorList>
            <person name="Najjari A."/>
            <person name="Youssef N."/>
            <person name="Fhoula I."/>
            <person name="Ben Dhia O."/>
            <person name="Mahjoubi M."/>
            <person name="Ouzari H.I."/>
            <person name="Cherif A."/>
        </authorList>
    </citation>
    <scope>NUCLEOTIDE SEQUENCE [LARGE SCALE GENOMIC DNA]</scope>
    <source>
        <strain evidence="3 4">N11</strain>
    </source>
</reference>
<dbReference type="EMBL" id="RZHH01000003">
    <property type="protein sequence ID" value="RYJ08254.1"/>
    <property type="molecule type" value="Genomic_DNA"/>
</dbReference>
<dbReference type="Pfam" id="PF25213">
    <property type="entry name" value="HVO_A0261_N"/>
    <property type="match status" value="1"/>
</dbReference>
<proteinExistence type="predicted"/>
<dbReference type="Pfam" id="PF08350">
    <property type="entry name" value="FilR1_middle"/>
    <property type="match status" value="1"/>
</dbReference>
<comment type="caution">
    <text evidence="3">The sequence shown here is derived from an EMBL/GenBank/DDBJ whole genome shotgun (WGS) entry which is preliminary data.</text>
</comment>
<dbReference type="InterPro" id="IPR013561">
    <property type="entry name" value="FilR1_middle_dom"/>
</dbReference>
<evidence type="ECO:0000259" key="2">
    <source>
        <dbReference type="Pfam" id="PF25213"/>
    </source>
</evidence>
<dbReference type="CDD" id="cd00090">
    <property type="entry name" value="HTH_ARSR"/>
    <property type="match status" value="1"/>
</dbReference>
<dbReference type="InterPro" id="IPR011991">
    <property type="entry name" value="ArsR-like_HTH"/>
</dbReference>
<evidence type="ECO:0000259" key="1">
    <source>
        <dbReference type="Pfam" id="PF08350"/>
    </source>
</evidence>
<gene>
    <name evidence="3" type="ORF">ELS19_16975</name>
</gene>
<name>A0A482SXT5_9EURY</name>
<dbReference type="AlphaFoldDB" id="A0A482SXT5"/>
<dbReference type="InterPro" id="IPR036388">
    <property type="entry name" value="WH-like_DNA-bd_sf"/>
</dbReference>
<accession>A0A482SXT5</accession>